<sequence>QFFRASRKYYAVPQLGGSGMKFVTDLAVLQSYQAYQEVFKGRHSQPWGPDPN</sequence>
<gene>
    <name evidence="1" type="ORF">FKW44_017290</name>
</gene>
<evidence type="ECO:0000313" key="1">
    <source>
        <dbReference type="EMBL" id="QQP37109.1"/>
    </source>
</evidence>
<reference evidence="2" key="1">
    <citation type="submission" date="2021-01" db="EMBL/GenBank/DDBJ databases">
        <title>Caligus Genome Assembly.</title>
        <authorList>
            <person name="Gallardo-Escarate C."/>
        </authorList>
    </citation>
    <scope>NUCLEOTIDE SEQUENCE [LARGE SCALE GENOMIC DNA]</scope>
</reference>
<protein>
    <submittedName>
        <fullName evidence="1">Uncharacterized protein</fullName>
    </submittedName>
</protein>
<dbReference type="Proteomes" id="UP000595437">
    <property type="component" value="Chromosome 12"/>
</dbReference>
<feature type="non-terminal residue" evidence="1">
    <location>
        <position position="1"/>
    </location>
</feature>
<accession>A0A7T8GSP3</accession>
<dbReference type="AlphaFoldDB" id="A0A7T8GSP3"/>
<organism evidence="1 2">
    <name type="scientific">Caligus rogercresseyi</name>
    <name type="common">Sea louse</name>
    <dbReference type="NCBI Taxonomy" id="217165"/>
    <lineage>
        <taxon>Eukaryota</taxon>
        <taxon>Metazoa</taxon>
        <taxon>Ecdysozoa</taxon>
        <taxon>Arthropoda</taxon>
        <taxon>Crustacea</taxon>
        <taxon>Multicrustacea</taxon>
        <taxon>Hexanauplia</taxon>
        <taxon>Copepoda</taxon>
        <taxon>Siphonostomatoida</taxon>
        <taxon>Caligidae</taxon>
        <taxon>Caligus</taxon>
    </lineage>
</organism>
<dbReference type="EMBL" id="CP045901">
    <property type="protein sequence ID" value="QQP37109.1"/>
    <property type="molecule type" value="Genomic_DNA"/>
</dbReference>
<evidence type="ECO:0000313" key="2">
    <source>
        <dbReference type="Proteomes" id="UP000595437"/>
    </source>
</evidence>
<keyword evidence="2" id="KW-1185">Reference proteome</keyword>
<proteinExistence type="predicted"/>
<name>A0A7T8GSP3_CALRO</name>